<accession>A0A2Z3H2P7</accession>
<dbReference type="EMBL" id="CP025958">
    <property type="protein sequence ID" value="AWM37987.1"/>
    <property type="molecule type" value="Genomic_DNA"/>
</dbReference>
<dbReference type="Proteomes" id="UP000245802">
    <property type="component" value="Chromosome"/>
</dbReference>
<dbReference type="InterPro" id="IPR006311">
    <property type="entry name" value="TAT_signal"/>
</dbReference>
<dbReference type="OrthoDB" id="237888at2"/>
<dbReference type="PROSITE" id="PS51318">
    <property type="entry name" value="TAT"/>
    <property type="match status" value="1"/>
</dbReference>
<dbReference type="KEGG" id="gog:C1280_13955"/>
<dbReference type="InterPro" id="IPR017850">
    <property type="entry name" value="Alkaline_phosphatase_core_sf"/>
</dbReference>
<dbReference type="PANTHER" id="PTHR43737">
    <property type="entry name" value="BLL7424 PROTEIN"/>
    <property type="match status" value="1"/>
</dbReference>
<evidence type="ECO:0000313" key="2">
    <source>
        <dbReference type="Proteomes" id="UP000245802"/>
    </source>
</evidence>
<organism evidence="1 2">
    <name type="scientific">Gemmata obscuriglobus</name>
    <dbReference type="NCBI Taxonomy" id="114"/>
    <lineage>
        <taxon>Bacteria</taxon>
        <taxon>Pseudomonadati</taxon>
        <taxon>Planctomycetota</taxon>
        <taxon>Planctomycetia</taxon>
        <taxon>Gemmatales</taxon>
        <taxon>Gemmataceae</taxon>
        <taxon>Gemmata</taxon>
    </lineage>
</organism>
<reference evidence="1 2" key="1">
    <citation type="submission" date="2018-01" db="EMBL/GenBank/DDBJ databases">
        <title>G. obscuriglobus.</title>
        <authorList>
            <person name="Franke J."/>
            <person name="Blomberg W."/>
            <person name="Selmecki A."/>
        </authorList>
    </citation>
    <scope>NUCLEOTIDE SEQUENCE [LARGE SCALE GENOMIC DNA]</scope>
    <source>
        <strain evidence="1 2">DSM 5831</strain>
    </source>
</reference>
<keyword evidence="2" id="KW-1185">Reference proteome</keyword>
<proteinExistence type="predicted"/>
<gene>
    <name evidence="1" type="ORF">C1280_13955</name>
</gene>
<dbReference type="RefSeq" id="WP_010046833.1">
    <property type="nucleotide sequence ID" value="NZ_CP025958.1"/>
</dbReference>
<name>A0A2Z3H2P7_9BACT</name>
<dbReference type="SUPFAM" id="SSF53649">
    <property type="entry name" value="Alkaline phosphatase-like"/>
    <property type="match status" value="1"/>
</dbReference>
<sequence>MLRFLGSARRFCDGHTRRDFLQIGAFGSGLTLADVMRHRAASAAGAKKQASTAQKSAIMIYLPGGPSHMDMYDLKPDAPAEFRGEFKPIKTNVAGVEICEHFPLQAKMWDKLACVRSVVSVDEHSDSLVMTGYPERVNRTADHPSFGSVLSKLRSSSGGAVPPFVSLRGMSRGTEPGYLGIAHRPFTPSGQGNANLRLANGVSADRLGDRKNLLDKFDDTRREIDATGTMTGMDAYNERAIEMVTAGVVRDALDLRKEDPKVVDRYKGVEAFLTAWRLIEAGVGCVTLSVGGWDTHGQNFQTLKRQLPVVDKGIANLIQDLHDRGMQDDVVTVMWGEFGRTPKVNASAGRDHWSPVMSALIAGGGLKMGQAVGASTAKGERPKDNPLSVPRVLSTIYGVLGIDPSTTFANGAGRPMYVLDEREPVKELVG</sequence>
<dbReference type="Pfam" id="PF07394">
    <property type="entry name" value="DUF1501"/>
    <property type="match status" value="1"/>
</dbReference>
<evidence type="ECO:0000313" key="1">
    <source>
        <dbReference type="EMBL" id="AWM37987.1"/>
    </source>
</evidence>
<dbReference type="AlphaFoldDB" id="A0A2Z3H2P7"/>
<dbReference type="PANTHER" id="PTHR43737:SF1">
    <property type="entry name" value="DUF1501 DOMAIN-CONTAINING PROTEIN"/>
    <property type="match status" value="1"/>
</dbReference>
<dbReference type="InterPro" id="IPR010869">
    <property type="entry name" value="DUF1501"/>
</dbReference>
<protein>
    <submittedName>
        <fullName evidence="1">DUF1501 domain-containing protein</fullName>
    </submittedName>
</protein>